<name>A0A5E7C2Z2_PSEFL</name>
<dbReference type="AlphaFoldDB" id="A0A5E7C2Z2"/>
<evidence type="ECO:0000313" key="2">
    <source>
        <dbReference type="EMBL" id="VVN98575.1"/>
    </source>
</evidence>
<gene>
    <name evidence="2" type="ORF">PS710_02469</name>
</gene>
<feature type="compositionally biased region" description="Acidic residues" evidence="1">
    <location>
        <begin position="79"/>
        <end position="89"/>
    </location>
</feature>
<proteinExistence type="predicted"/>
<dbReference type="RefSeq" id="WP_150764757.1">
    <property type="nucleotide sequence ID" value="NZ_CABVHW010000006.1"/>
</dbReference>
<sequence>MKDEPMTQEQDQTGAPVIRNDPAIDPQTPAEPAGQHQGQTAKPESADQAVDQKNRHTDNDNEFSPGFKPNPDRPKPSDDTDADIDTDGG</sequence>
<dbReference type="EMBL" id="CABVHW010000006">
    <property type="protein sequence ID" value="VVN98575.1"/>
    <property type="molecule type" value="Genomic_DNA"/>
</dbReference>
<evidence type="ECO:0000256" key="1">
    <source>
        <dbReference type="SAM" id="MobiDB-lite"/>
    </source>
</evidence>
<dbReference type="Proteomes" id="UP000381093">
    <property type="component" value="Unassembled WGS sequence"/>
</dbReference>
<accession>A0A5E7C2Z2</accession>
<feature type="compositionally biased region" description="Basic and acidic residues" evidence="1">
    <location>
        <begin position="50"/>
        <end position="59"/>
    </location>
</feature>
<feature type="region of interest" description="Disordered" evidence="1">
    <location>
        <begin position="1"/>
        <end position="89"/>
    </location>
</feature>
<evidence type="ECO:0000313" key="3">
    <source>
        <dbReference type="Proteomes" id="UP000381093"/>
    </source>
</evidence>
<reference evidence="2 3" key="1">
    <citation type="submission" date="2019-09" db="EMBL/GenBank/DDBJ databases">
        <authorList>
            <person name="Chandra G."/>
            <person name="Truman W A."/>
        </authorList>
    </citation>
    <scope>NUCLEOTIDE SEQUENCE [LARGE SCALE GENOMIC DNA]</scope>
    <source>
        <strain evidence="2">PS710</strain>
    </source>
</reference>
<protein>
    <submittedName>
        <fullName evidence="2">Uncharacterized protein</fullName>
    </submittedName>
</protein>
<organism evidence="2 3">
    <name type="scientific">Pseudomonas fluorescens</name>
    <dbReference type="NCBI Taxonomy" id="294"/>
    <lineage>
        <taxon>Bacteria</taxon>
        <taxon>Pseudomonadati</taxon>
        <taxon>Pseudomonadota</taxon>
        <taxon>Gammaproteobacteria</taxon>
        <taxon>Pseudomonadales</taxon>
        <taxon>Pseudomonadaceae</taxon>
        <taxon>Pseudomonas</taxon>
    </lineage>
</organism>